<dbReference type="Proteomes" id="UP001605036">
    <property type="component" value="Unassembled WGS sequence"/>
</dbReference>
<dbReference type="Pfam" id="PF17181">
    <property type="entry name" value="EPF"/>
    <property type="match status" value="1"/>
</dbReference>
<evidence type="ECO:0000256" key="3">
    <source>
        <dbReference type="ARBA" id="ARBA00022525"/>
    </source>
</evidence>
<evidence type="ECO:0000256" key="5">
    <source>
        <dbReference type="ARBA" id="ARBA00023157"/>
    </source>
</evidence>
<comment type="subcellular location">
    <subcellularLocation>
        <location evidence="1">Secreted</location>
    </subcellularLocation>
</comment>
<dbReference type="AlphaFoldDB" id="A0ABD1YRH3"/>
<feature type="chain" id="PRO_5044829271" description="Epidermal patterning factor-like protein" evidence="6">
    <location>
        <begin position="23"/>
        <end position="153"/>
    </location>
</feature>
<evidence type="ECO:0000256" key="6">
    <source>
        <dbReference type="SAM" id="SignalP"/>
    </source>
</evidence>
<dbReference type="EMBL" id="JBHFFA010000004">
    <property type="protein sequence ID" value="KAL2632322.1"/>
    <property type="molecule type" value="Genomic_DNA"/>
</dbReference>
<keyword evidence="3" id="KW-0964">Secreted</keyword>
<dbReference type="PANTHER" id="PTHR33109:SF3">
    <property type="entry name" value="EPIDERMAL PATTERNING FACTOR-LIKE PROTEIN"/>
    <property type="match status" value="1"/>
</dbReference>
<keyword evidence="5" id="KW-1015">Disulfide bond</keyword>
<keyword evidence="8" id="KW-1185">Reference proteome</keyword>
<dbReference type="InterPro" id="IPR039455">
    <property type="entry name" value="EPFL"/>
</dbReference>
<proteinExistence type="inferred from homology"/>
<organism evidence="7 8">
    <name type="scientific">Riccia fluitans</name>
    <dbReference type="NCBI Taxonomy" id="41844"/>
    <lineage>
        <taxon>Eukaryota</taxon>
        <taxon>Viridiplantae</taxon>
        <taxon>Streptophyta</taxon>
        <taxon>Embryophyta</taxon>
        <taxon>Marchantiophyta</taxon>
        <taxon>Marchantiopsida</taxon>
        <taxon>Marchantiidae</taxon>
        <taxon>Marchantiales</taxon>
        <taxon>Ricciaceae</taxon>
        <taxon>Riccia</taxon>
    </lineage>
</organism>
<accession>A0ABD1YRH3</accession>
<comment type="similarity">
    <text evidence="2">Belongs to the plant cysteine rich small secretory peptide family. Epidermal patterning factor subfamily.</text>
</comment>
<evidence type="ECO:0000313" key="8">
    <source>
        <dbReference type="Proteomes" id="UP001605036"/>
    </source>
</evidence>
<comment type="caution">
    <text evidence="7">The sequence shown here is derived from an EMBL/GenBank/DDBJ whole genome shotgun (WGS) entry which is preliminary data.</text>
</comment>
<keyword evidence="4 6" id="KW-0732">Signal</keyword>
<dbReference type="PANTHER" id="PTHR33109">
    <property type="entry name" value="EPIDERMAL PATTERNING FACTOR-LIKE PROTEIN 4"/>
    <property type="match status" value="1"/>
</dbReference>
<feature type="signal peptide" evidence="6">
    <location>
        <begin position="1"/>
        <end position="22"/>
    </location>
</feature>
<name>A0ABD1YRH3_9MARC</name>
<evidence type="ECO:0000313" key="7">
    <source>
        <dbReference type="EMBL" id="KAL2632322.1"/>
    </source>
</evidence>
<evidence type="ECO:0008006" key="9">
    <source>
        <dbReference type="Google" id="ProtNLM"/>
    </source>
</evidence>
<evidence type="ECO:0000256" key="1">
    <source>
        <dbReference type="ARBA" id="ARBA00004613"/>
    </source>
</evidence>
<gene>
    <name evidence="7" type="ORF">R1flu_017008</name>
</gene>
<evidence type="ECO:0000256" key="2">
    <source>
        <dbReference type="ARBA" id="ARBA00008127"/>
    </source>
</evidence>
<protein>
    <recommendedName>
        <fullName evidence="9">Epidermal patterning factor-like protein</fullName>
    </recommendedName>
</protein>
<sequence length="153" mass="17246">MGCSRNLIFLSICLCATIQIQASRPSTISGTSFKVMSSHDHSPADDLSNTRSIKKILLEENRPRKLWWQISQKLLARQMGSKPPNCEDKCNFCHPCEAVEVPISNREVQKVKEMEGAENSQHQTVSAELAVPDDTNYMPESWRCACGNNYFNP</sequence>
<reference evidence="7 8" key="1">
    <citation type="submission" date="2024-09" db="EMBL/GenBank/DDBJ databases">
        <title>Chromosome-scale assembly of Riccia fluitans.</title>
        <authorList>
            <person name="Paukszto L."/>
            <person name="Sawicki J."/>
            <person name="Karawczyk K."/>
            <person name="Piernik-Szablinska J."/>
            <person name="Szczecinska M."/>
            <person name="Mazdziarz M."/>
        </authorList>
    </citation>
    <scope>NUCLEOTIDE SEQUENCE [LARGE SCALE GENOMIC DNA]</scope>
    <source>
        <strain evidence="7">Rf_01</strain>
        <tissue evidence="7">Aerial parts of the thallus</tissue>
    </source>
</reference>
<evidence type="ECO:0000256" key="4">
    <source>
        <dbReference type="ARBA" id="ARBA00022729"/>
    </source>
</evidence>
<dbReference type="GO" id="GO:0005576">
    <property type="term" value="C:extracellular region"/>
    <property type="evidence" value="ECO:0007669"/>
    <property type="project" value="UniProtKB-SubCell"/>
</dbReference>